<dbReference type="InterPro" id="IPR011990">
    <property type="entry name" value="TPR-like_helical_dom_sf"/>
</dbReference>
<comment type="caution">
    <text evidence="3">The sequence shown here is derived from an EMBL/GenBank/DDBJ whole genome shotgun (WGS) entry which is preliminary data.</text>
</comment>
<feature type="repeat" description="TPR" evidence="1">
    <location>
        <begin position="56"/>
        <end position="89"/>
    </location>
</feature>
<keyword evidence="2" id="KW-1133">Transmembrane helix</keyword>
<keyword evidence="2" id="KW-0472">Membrane</keyword>
<name>A0ABV5GPA6_9FLAO</name>
<gene>
    <name evidence="3" type="ORF">ACFFVF_11910</name>
</gene>
<dbReference type="SMART" id="SM00028">
    <property type="entry name" value="TPR"/>
    <property type="match status" value="2"/>
</dbReference>
<evidence type="ECO:0000313" key="4">
    <source>
        <dbReference type="Proteomes" id="UP001589607"/>
    </source>
</evidence>
<dbReference type="Gene3D" id="2.30.30.40">
    <property type="entry name" value="SH3 Domains"/>
    <property type="match status" value="1"/>
</dbReference>
<dbReference type="PROSITE" id="PS50293">
    <property type="entry name" value="TPR_REGION"/>
    <property type="match status" value="1"/>
</dbReference>
<proteinExistence type="predicted"/>
<keyword evidence="2" id="KW-0812">Transmembrane</keyword>
<keyword evidence="4" id="KW-1185">Reference proteome</keyword>
<sequence length="253" mass="29629">MKKIVYVIILVSNLIFAQNEVKQLFDEANDLYKKEKYTEAVDKYESILTIGKYESSELYFNLGNCYYKLGKVAPSIYNYEKALLLKPEDRDIKTNLIFAQKTAIDDISIVPNVGFSNFIYKISLWFHYDVWAWITVGFSMLFLISFVFYYFSGRTIIKRTFFLGMFVFIGCLVVALTFAFLQKRFERTIRPAIVFEEVTNLKSEAKNSSKSLKVLHEGTKVYVKETLDNWKRVELTDKTEGWIKKDAIIELKK</sequence>
<evidence type="ECO:0000313" key="3">
    <source>
        <dbReference type="EMBL" id="MFB9097224.1"/>
    </source>
</evidence>
<accession>A0ABV5GPA6</accession>
<protein>
    <submittedName>
        <fullName evidence="3">Tetratricopeptide repeat protein</fullName>
    </submittedName>
</protein>
<dbReference type="RefSeq" id="WP_236457857.1">
    <property type="nucleotide sequence ID" value="NZ_CBCSGE010000005.1"/>
</dbReference>
<keyword evidence="1" id="KW-0802">TPR repeat</keyword>
<dbReference type="Pfam" id="PF00515">
    <property type="entry name" value="TPR_1"/>
    <property type="match status" value="1"/>
</dbReference>
<dbReference type="SUPFAM" id="SSF48452">
    <property type="entry name" value="TPR-like"/>
    <property type="match status" value="1"/>
</dbReference>
<feature type="transmembrane region" description="Helical" evidence="2">
    <location>
        <begin position="130"/>
        <end position="149"/>
    </location>
</feature>
<reference evidence="3 4" key="1">
    <citation type="submission" date="2024-09" db="EMBL/GenBank/DDBJ databases">
        <authorList>
            <person name="Sun Q."/>
            <person name="Mori K."/>
        </authorList>
    </citation>
    <scope>NUCLEOTIDE SEQUENCE [LARGE SCALE GENOMIC DNA]</scope>
    <source>
        <strain evidence="3 4">CECT 7955</strain>
    </source>
</reference>
<dbReference type="Gene3D" id="1.25.40.10">
    <property type="entry name" value="Tetratricopeptide repeat domain"/>
    <property type="match status" value="1"/>
</dbReference>
<dbReference type="EMBL" id="JBHMEY010000042">
    <property type="protein sequence ID" value="MFB9097224.1"/>
    <property type="molecule type" value="Genomic_DNA"/>
</dbReference>
<dbReference type="PROSITE" id="PS50005">
    <property type="entry name" value="TPR"/>
    <property type="match status" value="1"/>
</dbReference>
<feature type="transmembrane region" description="Helical" evidence="2">
    <location>
        <begin position="161"/>
        <end position="181"/>
    </location>
</feature>
<dbReference type="Proteomes" id="UP001589607">
    <property type="component" value="Unassembled WGS sequence"/>
</dbReference>
<evidence type="ECO:0000256" key="1">
    <source>
        <dbReference type="PROSITE-ProRule" id="PRU00339"/>
    </source>
</evidence>
<dbReference type="InterPro" id="IPR019734">
    <property type="entry name" value="TPR_rpt"/>
</dbReference>
<organism evidence="3 4">
    <name type="scientific">Flavobacterium jumunjinense</name>
    <dbReference type="NCBI Taxonomy" id="998845"/>
    <lineage>
        <taxon>Bacteria</taxon>
        <taxon>Pseudomonadati</taxon>
        <taxon>Bacteroidota</taxon>
        <taxon>Flavobacteriia</taxon>
        <taxon>Flavobacteriales</taxon>
        <taxon>Flavobacteriaceae</taxon>
        <taxon>Flavobacterium</taxon>
    </lineage>
</organism>
<evidence type="ECO:0000256" key="2">
    <source>
        <dbReference type="SAM" id="Phobius"/>
    </source>
</evidence>